<accession>A0A9D2IE93</accession>
<comment type="subcellular location">
    <subcellularLocation>
        <location evidence="1 8">Cell outer membrane</location>
        <topology evidence="1 8">Multi-pass membrane protein</topology>
    </subcellularLocation>
</comment>
<feature type="signal peptide" evidence="10">
    <location>
        <begin position="1"/>
        <end position="23"/>
    </location>
</feature>
<dbReference type="Gene3D" id="2.60.40.1120">
    <property type="entry name" value="Carboxypeptidase-like, regulatory domain"/>
    <property type="match status" value="1"/>
</dbReference>
<dbReference type="InterPro" id="IPR036942">
    <property type="entry name" value="Beta-barrel_TonB_sf"/>
</dbReference>
<evidence type="ECO:0000259" key="12">
    <source>
        <dbReference type="Pfam" id="PF07715"/>
    </source>
</evidence>
<dbReference type="InterPro" id="IPR037066">
    <property type="entry name" value="Plug_dom_sf"/>
</dbReference>
<keyword evidence="3 8" id="KW-1134">Transmembrane beta strand</keyword>
<dbReference type="AlphaFoldDB" id="A0A9D2IE93"/>
<evidence type="ECO:0000259" key="11">
    <source>
        <dbReference type="Pfam" id="PF00593"/>
    </source>
</evidence>
<evidence type="ECO:0000256" key="6">
    <source>
        <dbReference type="ARBA" id="ARBA00023136"/>
    </source>
</evidence>
<dbReference type="Pfam" id="PF00593">
    <property type="entry name" value="TonB_dep_Rec_b-barrel"/>
    <property type="match status" value="1"/>
</dbReference>
<dbReference type="Gene3D" id="2.170.130.10">
    <property type="entry name" value="TonB-dependent receptor, plug domain"/>
    <property type="match status" value="1"/>
</dbReference>
<evidence type="ECO:0000256" key="5">
    <source>
        <dbReference type="ARBA" id="ARBA00023077"/>
    </source>
</evidence>
<sequence length="940" mass="106457">MRIFRALLFVCTLVFFHSSVLYAQNTGIISGVVIDSLSKEPIIGATIVVSGTTRGTSSDLDGRFSIANLTPGEYSLDVSMLSYAGQRIEGIPVRADQATAVNISLTEQSEMVDEVVVTAVRRTNSEAAVLSDIRRSLQVVSGVSSQTIAKTQDRDAGEVVRRIPGISLIDDKFVIARGLAQRYNNVWVNNAAVPGSEADTRAFSFDIIPAGQIENIMILKSPAPEVPADFTGGFIKINTKDLPTESSLTVSYATGINTATHFSAFRYNPGSVGDYFGFGSGSRMWQGGIKGDFDNNDKTFVDRATRQGFNNDWSVRKRSAVPDQRFNLAFGRSWTLRDGDRFALTGALNYSYTERAYIGMENSRFGIYNKKEDKPEYLYKYTDDQYQTEVKLGAMLNLAYVKESSRYYFRNIFNQIGQNRYTFRDGWQNISSLYLQEKAEYLYSSRTSYNGQFAGVHDLSRGRLDWTAGYSYANKHQPDRRIINRQENDLYGDPHFGEMQIDQNDMQRDFTRLAEHIASAGVNYEVTFREGKNFAPKLKTGLYSEYRTREYLTRAFYYRFNELNLPDGFAYGDPVTDILTPGNFGADKLYLYDDTDNRNSYKGRNLLAAAYVGVNLPLGRFNIYTGVRFEHSAMTLTSYTRSTEWTSRDRDYTYDDLFPSINATFNINDKHLLRAAYGMSTNRPEFREVSSSAYYDFNLFSTIMGNPELKAAYIQNVDLRYEWYPAPGESVSLSLFYKHFRNPIETTFRDAGGSYTYTFENADRARAYGVELDVRKNLDFIEMRNFSLSLNAAWIDSKVFFDSSSLEHDRPMQGQSPYIVNAGLFYQPERIGLTVGLLYNRIGKRIIGIGRSDLSSGGSIDNDIPDMYEMPRDALDLVITKTLGKGWELRFSAKDLICDKVELCQFPQFTDDAGQIHERKEVTKTFDPGRSFSIGITAKF</sequence>
<organism evidence="13 14">
    <name type="scientific">Candidatus Alistipes avicola</name>
    <dbReference type="NCBI Taxonomy" id="2838432"/>
    <lineage>
        <taxon>Bacteria</taxon>
        <taxon>Pseudomonadati</taxon>
        <taxon>Bacteroidota</taxon>
        <taxon>Bacteroidia</taxon>
        <taxon>Bacteroidales</taxon>
        <taxon>Rikenellaceae</taxon>
        <taxon>Alistipes</taxon>
    </lineage>
</organism>
<dbReference type="InterPro" id="IPR000531">
    <property type="entry name" value="Beta-barrel_TonB"/>
</dbReference>
<comment type="similarity">
    <text evidence="8 9">Belongs to the TonB-dependent receptor family.</text>
</comment>
<evidence type="ECO:0000313" key="14">
    <source>
        <dbReference type="Proteomes" id="UP000824259"/>
    </source>
</evidence>
<dbReference type="Pfam" id="PF13715">
    <property type="entry name" value="CarbopepD_reg_2"/>
    <property type="match status" value="1"/>
</dbReference>
<evidence type="ECO:0000256" key="7">
    <source>
        <dbReference type="ARBA" id="ARBA00023237"/>
    </source>
</evidence>
<keyword evidence="4 8" id="KW-0812">Transmembrane</keyword>
<name>A0A9D2IE93_9BACT</name>
<evidence type="ECO:0000256" key="3">
    <source>
        <dbReference type="ARBA" id="ARBA00022452"/>
    </source>
</evidence>
<keyword evidence="7 8" id="KW-0998">Cell outer membrane</keyword>
<comment type="caution">
    <text evidence="13">The sequence shown here is derived from an EMBL/GenBank/DDBJ whole genome shotgun (WGS) entry which is preliminary data.</text>
</comment>
<gene>
    <name evidence="13" type="ORF">H9779_01965</name>
</gene>
<dbReference type="PROSITE" id="PS52016">
    <property type="entry name" value="TONB_DEPENDENT_REC_3"/>
    <property type="match status" value="1"/>
</dbReference>
<keyword evidence="6 8" id="KW-0472">Membrane</keyword>
<reference evidence="13" key="1">
    <citation type="journal article" date="2021" name="PeerJ">
        <title>Extensive microbial diversity within the chicken gut microbiome revealed by metagenomics and culture.</title>
        <authorList>
            <person name="Gilroy R."/>
            <person name="Ravi A."/>
            <person name="Getino M."/>
            <person name="Pursley I."/>
            <person name="Horton D.L."/>
            <person name="Alikhan N.F."/>
            <person name="Baker D."/>
            <person name="Gharbi K."/>
            <person name="Hall N."/>
            <person name="Watson M."/>
            <person name="Adriaenssens E.M."/>
            <person name="Foster-Nyarko E."/>
            <person name="Jarju S."/>
            <person name="Secka A."/>
            <person name="Antonio M."/>
            <person name="Oren A."/>
            <person name="Chaudhuri R.R."/>
            <person name="La Ragione R."/>
            <person name="Hildebrand F."/>
            <person name="Pallen M.J."/>
        </authorList>
    </citation>
    <scope>NUCLEOTIDE SEQUENCE</scope>
    <source>
        <strain evidence="13">CHK169-11906</strain>
    </source>
</reference>
<keyword evidence="2 8" id="KW-0813">Transport</keyword>
<protein>
    <submittedName>
        <fullName evidence="13">TonB-dependent receptor</fullName>
    </submittedName>
</protein>
<keyword evidence="5 9" id="KW-0798">TonB box</keyword>
<evidence type="ECO:0000256" key="10">
    <source>
        <dbReference type="SAM" id="SignalP"/>
    </source>
</evidence>
<feature type="domain" description="TonB-dependent receptor plug" evidence="12">
    <location>
        <begin position="133"/>
        <end position="223"/>
    </location>
</feature>
<dbReference type="InterPro" id="IPR039426">
    <property type="entry name" value="TonB-dep_rcpt-like"/>
</dbReference>
<proteinExistence type="inferred from homology"/>
<evidence type="ECO:0000256" key="9">
    <source>
        <dbReference type="RuleBase" id="RU003357"/>
    </source>
</evidence>
<dbReference type="SUPFAM" id="SSF49464">
    <property type="entry name" value="Carboxypeptidase regulatory domain-like"/>
    <property type="match status" value="1"/>
</dbReference>
<keyword evidence="10" id="KW-0732">Signal</keyword>
<feature type="domain" description="TonB-dependent receptor-like beta-barrel" evidence="11">
    <location>
        <begin position="457"/>
        <end position="893"/>
    </location>
</feature>
<dbReference type="GO" id="GO:0009279">
    <property type="term" value="C:cell outer membrane"/>
    <property type="evidence" value="ECO:0007669"/>
    <property type="project" value="UniProtKB-SubCell"/>
</dbReference>
<evidence type="ECO:0000256" key="1">
    <source>
        <dbReference type="ARBA" id="ARBA00004571"/>
    </source>
</evidence>
<evidence type="ECO:0000256" key="2">
    <source>
        <dbReference type="ARBA" id="ARBA00022448"/>
    </source>
</evidence>
<dbReference type="Gene3D" id="2.40.170.20">
    <property type="entry name" value="TonB-dependent receptor, beta-barrel domain"/>
    <property type="match status" value="1"/>
</dbReference>
<dbReference type="InterPro" id="IPR012910">
    <property type="entry name" value="Plug_dom"/>
</dbReference>
<dbReference type="InterPro" id="IPR008969">
    <property type="entry name" value="CarboxyPept-like_regulatory"/>
</dbReference>
<keyword evidence="13" id="KW-0675">Receptor</keyword>
<dbReference type="Pfam" id="PF07715">
    <property type="entry name" value="Plug"/>
    <property type="match status" value="1"/>
</dbReference>
<evidence type="ECO:0000256" key="4">
    <source>
        <dbReference type="ARBA" id="ARBA00022692"/>
    </source>
</evidence>
<dbReference type="Proteomes" id="UP000824259">
    <property type="component" value="Unassembled WGS sequence"/>
</dbReference>
<feature type="chain" id="PRO_5039621531" evidence="10">
    <location>
        <begin position="24"/>
        <end position="940"/>
    </location>
</feature>
<evidence type="ECO:0000313" key="13">
    <source>
        <dbReference type="EMBL" id="HJA98352.1"/>
    </source>
</evidence>
<evidence type="ECO:0000256" key="8">
    <source>
        <dbReference type="PROSITE-ProRule" id="PRU01360"/>
    </source>
</evidence>
<dbReference type="PANTHER" id="PTHR40980">
    <property type="entry name" value="PLUG DOMAIN-CONTAINING PROTEIN"/>
    <property type="match status" value="1"/>
</dbReference>
<reference evidence="13" key="2">
    <citation type="submission" date="2021-04" db="EMBL/GenBank/DDBJ databases">
        <authorList>
            <person name="Gilroy R."/>
        </authorList>
    </citation>
    <scope>NUCLEOTIDE SEQUENCE</scope>
    <source>
        <strain evidence="13">CHK169-11906</strain>
    </source>
</reference>
<dbReference type="PANTHER" id="PTHR40980:SF4">
    <property type="entry name" value="TONB-DEPENDENT RECEPTOR-LIKE BETA-BARREL DOMAIN-CONTAINING PROTEIN"/>
    <property type="match status" value="1"/>
</dbReference>
<dbReference type="SUPFAM" id="SSF56935">
    <property type="entry name" value="Porins"/>
    <property type="match status" value="1"/>
</dbReference>
<dbReference type="EMBL" id="DWYR01000008">
    <property type="protein sequence ID" value="HJA98352.1"/>
    <property type="molecule type" value="Genomic_DNA"/>
</dbReference>